<name>A0A7Z7KEL9_STRAG</name>
<protein>
    <submittedName>
        <fullName evidence="2">Integrase</fullName>
    </submittedName>
</protein>
<reference evidence="2 3" key="1">
    <citation type="submission" date="2018-06" db="EMBL/GenBank/DDBJ databases">
        <authorList>
            <consortium name="Pathogen Informatics"/>
            <person name="Doyle S."/>
        </authorList>
    </citation>
    <scope>NUCLEOTIDE SEQUENCE [LARGE SCALE GENOMIC DNA]</scope>
    <source>
        <strain evidence="2 3">NCTC8181</strain>
    </source>
</reference>
<dbReference type="InterPro" id="IPR028259">
    <property type="entry name" value="AP2-like_int_N"/>
</dbReference>
<organism evidence="2 3">
    <name type="scientific">Streptococcus agalactiae</name>
    <dbReference type="NCBI Taxonomy" id="1311"/>
    <lineage>
        <taxon>Bacteria</taxon>
        <taxon>Bacillati</taxon>
        <taxon>Bacillota</taxon>
        <taxon>Bacilli</taxon>
        <taxon>Lactobacillales</taxon>
        <taxon>Streptococcaceae</taxon>
        <taxon>Streptococcus</taxon>
    </lineage>
</organism>
<evidence type="ECO:0000259" key="1">
    <source>
        <dbReference type="Pfam" id="PF14657"/>
    </source>
</evidence>
<gene>
    <name evidence="2" type="ORF">NCTC8181_02542</name>
</gene>
<comment type="caution">
    <text evidence="2">The sequence shown here is derived from an EMBL/GenBank/DDBJ whole genome shotgun (WGS) entry which is preliminary data.</text>
</comment>
<dbReference type="AlphaFoldDB" id="A0A7Z7KEL9"/>
<evidence type="ECO:0000313" key="3">
    <source>
        <dbReference type="Proteomes" id="UP000250200"/>
    </source>
</evidence>
<accession>A0A7Z7KEL9</accession>
<evidence type="ECO:0000313" key="2">
    <source>
        <dbReference type="EMBL" id="SQA20192.1"/>
    </source>
</evidence>
<dbReference type="EMBL" id="UAVB01000007">
    <property type="protein sequence ID" value="SQA20192.1"/>
    <property type="molecule type" value="Genomic_DNA"/>
</dbReference>
<feature type="domain" description="AP2-like integrase N-terminal" evidence="1">
    <location>
        <begin position="15"/>
        <end position="57"/>
    </location>
</feature>
<dbReference type="Pfam" id="PF14657">
    <property type="entry name" value="Arm-DNA-bind_4"/>
    <property type="match status" value="1"/>
</dbReference>
<proteinExistence type="predicted"/>
<dbReference type="Proteomes" id="UP000250200">
    <property type="component" value="Unassembled WGS sequence"/>
</dbReference>
<sequence length="116" mass="14153">MRIESYKKKNGTTAYRFRVYIGVIDGKKKYIKRSGFTSKKLAKQALINLQQEIENPKDKSTLLFKDLTKIWLDNYEKNRSRQHIFKDKKKYRKSYFTFPWQLSNKRFDTLDYPEIR</sequence>